<reference evidence="3" key="1">
    <citation type="submission" date="2016-09" db="EMBL/GenBank/DDBJ databases">
        <authorList>
            <person name="Varghese N."/>
            <person name="Submissions S."/>
        </authorList>
    </citation>
    <scope>NUCLEOTIDE SEQUENCE [LARGE SCALE GENOMIC DNA]</scope>
    <source>
        <strain evidence="3">25nlg</strain>
    </source>
</reference>
<dbReference type="OrthoDB" id="2860117at2"/>
<keyword evidence="3" id="KW-1185">Reference proteome</keyword>
<dbReference type="EMBL" id="FMYM01000007">
    <property type="protein sequence ID" value="SDC31998.1"/>
    <property type="molecule type" value="Genomic_DNA"/>
</dbReference>
<organism evidence="2 3">
    <name type="scientific">Shouchella lonarensis</name>
    <dbReference type="NCBI Taxonomy" id="1464122"/>
    <lineage>
        <taxon>Bacteria</taxon>
        <taxon>Bacillati</taxon>
        <taxon>Bacillota</taxon>
        <taxon>Bacilli</taxon>
        <taxon>Bacillales</taxon>
        <taxon>Bacillaceae</taxon>
        <taxon>Shouchella</taxon>
    </lineage>
</organism>
<protein>
    <submittedName>
        <fullName evidence="2">YqfQ-like protein</fullName>
    </submittedName>
</protein>
<evidence type="ECO:0000313" key="3">
    <source>
        <dbReference type="Proteomes" id="UP000242662"/>
    </source>
</evidence>
<evidence type="ECO:0000256" key="1">
    <source>
        <dbReference type="SAM" id="MobiDB-lite"/>
    </source>
</evidence>
<dbReference type="RefSeq" id="WP_090775900.1">
    <property type="nucleotide sequence ID" value="NZ_FMYM01000007.1"/>
</dbReference>
<accession>A0A1G6KME2</accession>
<proteinExistence type="predicted"/>
<dbReference type="Proteomes" id="UP000242662">
    <property type="component" value="Unassembled WGS sequence"/>
</dbReference>
<dbReference type="Pfam" id="PF14181">
    <property type="entry name" value="YqfQ"/>
    <property type="match status" value="1"/>
</dbReference>
<dbReference type="AlphaFoldDB" id="A0A1G6KME2"/>
<sequence length="157" mass="17247">MNPFLGPPHSAIPLQHRFPPTGSRLMGMTPTHHFGPLVQPDPTPTKPRPSGRFLPQLFGSGTAALGEGITLATILVYAQRVIGVTQQVTPMIQQYGPYVKRIPALWRMLRSMQSTQPVSGGNRSEPSMTAHSPISTPQLHTPSNYEQRTTSQPKLYI</sequence>
<name>A0A1G6KME2_9BACI</name>
<feature type="region of interest" description="Disordered" evidence="1">
    <location>
        <begin position="113"/>
        <end position="157"/>
    </location>
</feature>
<evidence type="ECO:0000313" key="2">
    <source>
        <dbReference type="EMBL" id="SDC31998.1"/>
    </source>
</evidence>
<dbReference type="InterPro" id="IPR025571">
    <property type="entry name" value="YqfQ"/>
</dbReference>
<gene>
    <name evidence="2" type="ORF">SAMN05421737_10776</name>
</gene>
<dbReference type="STRING" id="1464122.SAMN05421737_10776"/>